<protein>
    <recommendedName>
        <fullName evidence="4">Centromere-localized protein 2</fullName>
    </recommendedName>
</protein>
<sequence length="203" mass="22490">MPASEESILANFLLSPSSLPTILSLEKFTELFPRRLRSHPQVRVLYRELQHIRAQDLDLVRENIDKELKQGERQREELRAAKRETGVSGMDANDKLEMDMDIQLFGQGEGEPDITTSSPENMHTLTSLLPEMENACAAMEREIEAADAEAAQVFAELSAVVGELSDLRYGKFNKPAGVATNAVEETIRELKELESACNSSGAG</sequence>
<evidence type="ECO:0000313" key="2">
    <source>
        <dbReference type="EMBL" id="PGG96771.1"/>
    </source>
</evidence>
<keyword evidence="1" id="KW-0175">Coiled coil</keyword>
<evidence type="ECO:0008006" key="4">
    <source>
        <dbReference type="Google" id="ProtNLM"/>
    </source>
</evidence>
<keyword evidence="3" id="KW-1185">Reference proteome</keyword>
<dbReference type="GO" id="GO:0007059">
    <property type="term" value="P:chromosome segregation"/>
    <property type="evidence" value="ECO:0007669"/>
    <property type="project" value="TreeGrafter"/>
</dbReference>
<dbReference type="EMBL" id="PDNB01000268">
    <property type="protein sequence ID" value="PGG96771.1"/>
    <property type="molecule type" value="Genomic_DNA"/>
</dbReference>
<dbReference type="STRING" id="1447875.A0A2B7WJT6"/>
<organism evidence="2 3">
    <name type="scientific">Helicocarpus griseus UAMH5409</name>
    <dbReference type="NCBI Taxonomy" id="1447875"/>
    <lineage>
        <taxon>Eukaryota</taxon>
        <taxon>Fungi</taxon>
        <taxon>Dikarya</taxon>
        <taxon>Ascomycota</taxon>
        <taxon>Pezizomycotina</taxon>
        <taxon>Eurotiomycetes</taxon>
        <taxon>Eurotiomycetidae</taxon>
        <taxon>Onygenales</taxon>
        <taxon>Ajellomycetaceae</taxon>
        <taxon>Helicocarpus</taxon>
    </lineage>
</organism>
<dbReference type="Pfam" id="PF09447">
    <property type="entry name" value="Cnl2_NKP2"/>
    <property type="match status" value="1"/>
</dbReference>
<feature type="coiled-coil region" evidence="1">
    <location>
        <begin position="54"/>
        <end position="84"/>
    </location>
</feature>
<dbReference type="PANTHER" id="PTHR28064:SF1">
    <property type="entry name" value="INNER KINETOCHORE SUBUNIT NKP2"/>
    <property type="match status" value="1"/>
</dbReference>
<comment type="caution">
    <text evidence="2">The sequence shown here is derived from an EMBL/GenBank/DDBJ whole genome shotgun (WGS) entry which is preliminary data.</text>
</comment>
<gene>
    <name evidence="2" type="ORF">AJ79_09454</name>
</gene>
<dbReference type="Proteomes" id="UP000223968">
    <property type="component" value="Unassembled WGS sequence"/>
</dbReference>
<dbReference type="PANTHER" id="PTHR28064">
    <property type="entry name" value="INNER KINETOCHORE SUBUNIT NKP2"/>
    <property type="match status" value="1"/>
</dbReference>
<dbReference type="AlphaFoldDB" id="A0A2B7WJT6"/>
<dbReference type="InterPro" id="IPR018565">
    <property type="entry name" value="Nkp2/Cnl2"/>
</dbReference>
<proteinExistence type="predicted"/>
<accession>A0A2B7WJT6</accession>
<dbReference type="GO" id="GO:0031511">
    <property type="term" value="C:Mis6-Sim4 complex"/>
    <property type="evidence" value="ECO:0007669"/>
    <property type="project" value="TreeGrafter"/>
</dbReference>
<name>A0A2B7WJT6_9EURO</name>
<dbReference type="OrthoDB" id="2311687at2759"/>
<evidence type="ECO:0000313" key="3">
    <source>
        <dbReference type="Proteomes" id="UP000223968"/>
    </source>
</evidence>
<evidence type="ECO:0000256" key="1">
    <source>
        <dbReference type="SAM" id="Coils"/>
    </source>
</evidence>
<feature type="coiled-coil region" evidence="1">
    <location>
        <begin position="129"/>
        <end position="196"/>
    </location>
</feature>
<reference evidence="2 3" key="1">
    <citation type="submission" date="2017-10" db="EMBL/GenBank/DDBJ databases">
        <title>Comparative genomics in systemic dimorphic fungi from Ajellomycetaceae.</title>
        <authorList>
            <person name="Munoz J.F."/>
            <person name="Mcewen J.G."/>
            <person name="Clay O.K."/>
            <person name="Cuomo C.A."/>
        </authorList>
    </citation>
    <scope>NUCLEOTIDE SEQUENCE [LARGE SCALE GENOMIC DNA]</scope>
    <source>
        <strain evidence="2 3">UAMH5409</strain>
    </source>
</reference>